<evidence type="ECO:0000259" key="2">
    <source>
        <dbReference type="Pfam" id="PF11396"/>
    </source>
</evidence>
<sequence length="281" mass="31363">MNTKFALLSVFAGLTLFFASCSKDNDDNHEGIIPVEDVAKAFSLKYPNAKDITFEIEGNYYVADFMNGTVSTSAWFTDQGKWMMEKIDILYNQLPAPVTAALKAGAYSDWKVDETDLINRTGMGTVYKIEVEKGSIETDLYYSQYGNLIKTVDDASNNSDAPIVIPDAVTELMNLTFAGAELLDIQPNSEGYELNMLDNKVYKIAQVNKDYRWQNTMWQIAPSEVPSIIAEAFEKSVYANDEVKAIFTLINVDGSFQLFEVVHGGQNTFVTFDVFGNIVKS</sequence>
<dbReference type="InterPro" id="IPR021533">
    <property type="entry name" value="PepSY-like"/>
</dbReference>
<feature type="signal peptide" evidence="1">
    <location>
        <begin position="1"/>
        <end position="22"/>
    </location>
</feature>
<dbReference type="EMBL" id="FNVS01000006">
    <property type="protein sequence ID" value="SEF76420.1"/>
    <property type="molecule type" value="Genomic_DNA"/>
</dbReference>
<evidence type="ECO:0000256" key="1">
    <source>
        <dbReference type="SAM" id="SignalP"/>
    </source>
</evidence>
<dbReference type="Gene3D" id="3.10.450.360">
    <property type="match status" value="2"/>
</dbReference>
<dbReference type="Pfam" id="PF11396">
    <property type="entry name" value="PepSY_like"/>
    <property type="match status" value="2"/>
</dbReference>
<dbReference type="SUPFAM" id="SSF160574">
    <property type="entry name" value="BT0923-like"/>
    <property type="match status" value="2"/>
</dbReference>
<reference evidence="3 4" key="1">
    <citation type="submission" date="2016-10" db="EMBL/GenBank/DDBJ databases">
        <authorList>
            <person name="Varghese N."/>
            <person name="Submissions S."/>
        </authorList>
    </citation>
    <scope>NUCLEOTIDE SEQUENCE [LARGE SCALE GENOMIC DNA]</scope>
    <source>
        <strain evidence="3 4">DSM 29073</strain>
    </source>
</reference>
<dbReference type="AlphaFoldDB" id="A0A8G2F4Q0"/>
<dbReference type="PROSITE" id="PS51257">
    <property type="entry name" value="PROKAR_LIPOPROTEIN"/>
    <property type="match status" value="1"/>
</dbReference>
<name>A0A8G2F4Q0_9BACT</name>
<keyword evidence="1" id="KW-0732">Signal</keyword>
<organism evidence="3 4">
    <name type="scientific">Parabacteroides chinchillae</name>
    <dbReference type="NCBI Taxonomy" id="871327"/>
    <lineage>
        <taxon>Bacteria</taxon>
        <taxon>Pseudomonadati</taxon>
        <taxon>Bacteroidota</taxon>
        <taxon>Bacteroidia</taxon>
        <taxon>Bacteroidales</taxon>
        <taxon>Tannerellaceae</taxon>
        <taxon>Parabacteroides</taxon>
    </lineage>
</organism>
<feature type="domain" description="Putative beta-lactamase-inhibitor-like PepSY-like" evidence="2">
    <location>
        <begin position="59"/>
        <end position="150"/>
    </location>
</feature>
<evidence type="ECO:0000313" key="3">
    <source>
        <dbReference type="EMBL" id="SEF76420.1"/>
    </source>
</evidence>
<keyword evidence="4" id="KW-1185">Reference proteome</keyword>
<dbReference type="RefSeq" id="WP_103983005.1">
    <property type="nucleotide sequence ID" value="NZ_FNVS01000006.1"/>
</dbReference>
<comment type="caution">
    <text evidence="3">The sequence shown here is derived from an EMBL/GenBank/DDBJ whole genome shotgun (WGS) entry which is preliminary data.</text>
</comment>
<evidence type="ECO:0000313" key="4">
    <source>
        <dbReference type="Proteomes" id="UP000236725"/>
    </source>
</evidence>
<dbReference type="Proteomes" id="UP000236725">
    <property type="component" value="Unassembled WGS sequence"/>
</dbReference>
<gene>
    <name evidence="3" type="ORF">SAMN05444001_106104</name>
</gene>
<proteinExistence type="predicted"/>
<accession>A0A8G2F4Q0</accession>
<protein>
    <submittedName>
        <fullName evidence="3">Beta-lactamase-inhibitor-like, PepSY-like</fullName>
    </submittedName>
</protein>
<feature type="domain" description="Putative beta-lactamase-inhibitor-like PepSY-like" evidence="2">
    <location>
        <begin position="212"/>
        <end position="246"/>
    </location>
</feature>
<feature type="chain" id="PRO_5034033002" evidence="1">
    <location>
        <begin position="23"/>
        <end position="281"/>
    </location>
</feature>